<comment type="caution">
    <text evidence="3">The sequence shown here is derived from an EMBL/GenBank/DDBJ whole genome shotgun (WGS) entry which is preliminary data.</text>
</comment>
<evidence type="ECO:0000256" key="2">
    <source>
        <dbReference type="SAM" id="SignalP"/>
    </source>
</evidence>
<feature type="chain" id="PRO_5045652888" description="DUF3761 domain-containing protein" evidence="2">
    <location>
        <begin position="22"/>
        <end position="167"/>
    </location>
</feature>
<feature type="signal peptide" evidence="2">
    <location>
        <begin position="1"/>
        <end position="21"/>
    </location>
</feature>
<accession>A0ABV9C4B6</accession>
<evidence type="ECO:0000313" key="3">
    <source>
        <dbReference type="EMBL" id="MFC4527894.1"/>
    </source>
</evidence>
<evidence type="ECO:0008006" key="5">
    <source>
        <dbReference type="Google" id="ProtNLM"/>
    </source>
</evidence>
<proteinExistence type="predicted"/>
<name>A0ABV9C4B6_9GAMM</name>
<keyword evidence="2" id="KW-0732">Signal</keyword>
<dbReference type="RefSeq" id="WP_266151883.1">
    <property type="nucleotide sequence ID" value="NZ_CP064028.1"/>
</dbReference>
<organism evidence="3 4">
    <name type="scientific">Dyella halodurans</name>
    <dbReference type="NCBI Taxonomy" id="1920171"/>
    <lineage>
        <taxon>Bacteria</taxon>
        <taxon>Pseudomonadati</taxon>
        <taxon>Pseudomonadota</taxon>
        <taxon>Gammaproteobacteria</taxon>
        <taxon>Lysobacterales</taxon>
        <taxon>Rhodanobacteraceae</taxon>
        <taxon>Dyella</taxon>
    </lineage>
</organism>
<dbReference type="EMBL" id="JBHSGA010000017">
    <property type="protein sequence ID" value="MFC4527894.1"/>
    <property type="molecule type" value="Genomic_DNA"/>
</dbReference>
<sequence length="167" mass="16193">MKIIRTTGLLAACLLTTAAWAQSAGQPLNLKLPANVPAASASAAPPATVADAKSTASAGTAGSATAPASTPPSAYAKDPPGTYYGDTSGAMGDAPAPARQNVVTCDDATYNQPQIHGAVSTGVVASSHGSGNWQSGGVTISQATGSCEHPTGGMSISVGGSTGHYGH</sequence>
<keyword evidence="4" id="KW-1185">Reference proteome</keyword>
<feature type="region of interest" description="Disordered" evidence="1">
    <location>
        <begin position="54"/>
        <end position="95"/>
    </location>
</feature>
<protein>
    <recommendedName>
        <fullName evidence="5">DUF3761 domain-containing protein</fullName>
    </recommendedName>
</protein>
<reference evidence="4" key="1">
    <citation type="journal article" date="2019" name="Int. J. Syst. Evol. Microbiol.">
        <title>The Global Catalogue of Microorganisms (GCM) 10K type strain sequencing project: providing services to taxonomists for standard genome sequencing and annotation.</title>
        <authorList>
            <consortium name="The Broad Institute Genomics Platform"/>
            <consortium name="The Broad Institute Genome Sequencing Center for Infectious Disease"/>
            <person name="Wu L."/>
            <person name="Ma J."/>
        </authorList>
    </citation>
    <scope>NUCLEOTIDE SEQUENCE [LARGE SCALE GENOMIC DNA]</scope>
    <source>
        <strain evidence="4">CCM 4481</strain>
    </source>
</reference>
<dbReference type="Proteomes" id="UP001595961">
    <property type="component" value="Unassembled WGS sequence"/>
</dbReference>
<evidence type="ECO:0000256" key="1">
    <source>
        <dbReference type="SAM" id="MobiDB-lite"/>
    </source>
</evidence>
<evidence type="ECO:0000313" key="4">
    <source>
        <dbReference type="Proteomes" id="UP001595961"/>
    </source>
</evidence>
<gene>
    <name evidence="3" type="ORF">ACFO5W_14715</name>
</gene>
<feature type="compositionally biased region" description="Low complexity" evidence="1">
    <location>
        <begin position="54"/>
        <end position="74"/>
    </location>
</feature>